<dbReference type="Gene3D" id="2.30.30.50">
    <property type="match status" value="1"/>
</dbReference>
<dbReference type="InterPro" id="IPR004207">
    <property type="entry name" value="Fd_thioredoxin_Rdtase_alpha"/>
</dbReference>
<dbReference type="PANTHER" id="PTHR46937:SF4">
    <property type="entry name" value="FERREDOXIN-THIOREDOXIN REDUCTASE SUBUNIT A1, CHLOROPLASTIC"/>
    <property type="match status" value="1"/>
</dbReference>
<evidence type="ECO:0000313" key="6">
    <source>
        <dbReference type="EMBL" id="CAI9279007.1"/>
    </source>
</evidence>
<name>A0AA35YSA3_LACSI</name>
<evidence type="ECO:0000256" key="4">
    <source>
        <dbReference type="ARBA" id="ARBA00034490"/>
    </source>
</evidence>
<reference evidence="6" key="1">
    <citation type="submission" date="2023-04" db="EMBL/GenBank/DDBJ databases">
        <authorList>
            <person name="Vijverberg K."/>
            <person name="Xiong W."/>
            <person name="Schranz E."/>
        </authorList>
    </citation>
    <scope>NUCLEOTIDE SEQUENCE</scope>
</reference>
<evidence type="ECO:0000256" key="1">
    <source>
        <dbReference type="ARBA" id="ARBA00023002"/>
    </source>
</evidence>
<dbReference type="Proteomes" id="UP001177003">
    <property type="component" value="Chromosome 4"/>
</dbReference>
<evidence type="ECO:0000256" key="3">
    <source>
        <dbReference type="ARBA" id="ARBA00034474"/>
    </source>
</evidence>
<keyword evidence="1" id="KW-0560">Oxidoreductase</keyword>
<protein>
    <recommendedName>
        <fullName evidence="5">Ferredoxin thioredoxin reductase alpha chain domain-containing protein</fullName>
    </recommendedName>
</protein>
<gene>
    <name evidence="6" type="ORF">LSALG_LOCUS18837</name>
</gene>
<dbReference type="PANTHER" id="PTHR46937">
    <property type="entry name" value="FERREDOXIN-THIOREDOXIN REDUCTASE, VARIABLE CHAIN"/>
    <property type="match status" value="1"/>
</dbReference>
<dbReference type="GO" id="GO:0016491">
    <property type="term" value="F:oxidoreductase activity"/>
    <property type="evidence" value="ECO:0007669"/>
    <property type="project" value="UniProtKB-KW"/>
</dbReference>
<feature type="domain" description="Ferredoxin thioredoxin reductase alpha chain" evidence="5">
    <location>
        <begin position="81"/>
        <end position="155"/>
    </location>
</feature>
<dbReference type="AlphaFoldDB" id="A0AA35YSA3"/>
<dbReference type="EMBL" id="OX465080">
    <property type="protein sequence ID" value="CAI9279007.1"/>
    <property type="molecule type" value="Genomic_DNA"/>
</dbReference>
<proteinExistence type="inferred from homology"/>
<comment type="function">
    <text evidence="3">Variable subunit of the ferredoxin-thioredoxin reductase (FTR), which catalyzes the two-electron reduction of thioredoxins by the electrons provided by reduced ferredoxin.</text>
</comment>
<accession>A0AA35YSA3</accession>
<dbReference type="InterPro" id="IPR008990">
    <property type="entry name" value="Elect_transpt_acc-like_dom_sf"/>
</dbReference>
<sequence length="160" mass="17657">MTSTAIFSAAPAPLPTINHRVISPMVCACVSDYSLTFRNANNKKSTLLPRIKSAASDSSSTAIIDDPTSASASEEESPAKIGARVRVKVPLKVYHIPKVKEVELNGKEGKIKEYVALWKGKQISANFPYKIEFLEKLEGRGDAPVKFFAHLRDDEFEYID</sequence>
<dbReference type="Pfam" id="PF02941">
    <property type="entry name" value="FeThRed_A"/>
    <property type="match status" value="1"/>
</dbReference>
<comment type="subunit">
    <text evidence="2">Heterodimer of subunit A (variable subunit) and subunit B (catalytic subunit). Heterodimeric FTR forms a complex with ferredoxin and thioredoxin.</text>
</comment>
<evidence type="ECO:0000313" key="7">
    <source>
        <dbReference type="Proteomes" id="UP001177003"/>
    </source>
</evidence>
<keyword evidence="7" id="KW-1185">Reference proteome</keyword>
<dbReference type="GO" id="GO:0015979">
    <property type="term" value="P:photosynthesis"/>
    <property type="evidence" value="ECO:0007669"/>
    <property type="project" value="InterPro"/>
</dbReference>
<evidence type="ECO:0000256" key="2">
    <source>
        <dbReference type="ARBA" id="ARBA00026011"/>
    </source>
</evidence>
<comment type="similarity">
    <text evidence="4">Belongs to the ferredoxin thioredoxin reductase alpha subunit family.</text>
</comment>
<evidence type="ECO:0000259" key="5">
    <source>
        <dbReference type="Pfam" id="PF02941"/>
    </source>
</evidence>
<organism evidence="6 7">
    <name type="scientific">Lactuca saligna</name>
    <name type="common">Willowleaf lettuce</name>
    <dbReference type="NCBI Taxonomy" id="75948"/>
    <lineage>
        <taxon>Eukaryota</taxon>
        <taxon>Viridiplantae</taxon>
        <taxon>Streptophyta</taxon>
        <taxon>Embryophyta</taxon>
        <taxon>Tracheophyta</taxon>
        <taxon>Spermatophyta</taxon>
        <taxon>Magnoliopsida</taxon>
        <taxon>eudicotyledons</taxon>
        <taxon>Gunneridae</taxon>
        <taxon>Pentapetalae</taxon>
        <taxon>asterids</taxon>
        <taxon>campanulids</taxon>
        <taxon>Asterales</taxon>
        <taxon>Asteraceae</taxon>
        <taxon>Cichorioideae</taxon>
        <taxon>Cichorieae</taxon>
        <taxon>Lactucinae</taxon>
        <taxon>Lactuca</taxon>
    </lineage>
</organism>
<dbReference type="SUPFAM" id="SSF50090">
    <property type="entry name" value="Electron transport accessory proteins"/>
    <property type="match status" value="1"/>
</dbReference>
<dbReference type="InterPro" id="IPR044166">
    <property type="entry name" value="FTRV"/>
</dbReference>